<dbReference type="SMART" id="SM00347">
    <property type="entry name" value="HTH_MARR"/>
    <property type="match status" value="1"/>
</dbReference>
<dbReference type="RefSeq" id="WP_207351080.1">
    <property type="nucleotide sequence ID" value="NZ_JAFMPY010000011.1"/>
</dbReference>
<dbReference type="PROSITE" id="PS50995">
    <property type="entry name" value="HTH_MARR_2"/>
    <property type="match status" value="1"/>
</dbReference>
<feature type="domain" description="HTH marR-type" evidence="2">
    <location>
        <begin position="46"/>
        <end position="178"/>
    </location>
</feature>
<dbReference type="InterPro" id="IPR000835">
    <property type="entry name" value="HTH_MarR-typ"/>
</dbReference>
<dbReference type="InterPro" id="IPR036390">
    <property type="entry name" value="WH_DNA-bd_sf"/>
</dbReference>
<evidence type="ECO:0000313" key="3">
    <source>
        <dbReference type="EMBL" id="MBO0904435.1"/>
    </source>
</evidence>
<dbReference type="Pfam" id="PF12802">
    <property type="entry name" value="MarR_2"/>
    <property type="match status" value="1"/>
</dbReference>
<name>A0ABS3J5L5_9HYPH</name>
<proteinExistence type="predicted"/>
<reference evidence="3 4" key="1">
    <citation type="submission" date="2021-03" db="EMBL/GenBank/DDBJ databases">
        <title>Whole genome sequence of Jiella sp. MQZ13P-4.</title>
        <authorList>
            <person name="Tuo L."/>
        </authorList>
    </citation>
    <scope>NUCLEOTIDE SEQUENCE [LARGE SCALE GENOMIC DNA]</scope>
    <source>
        <strain evidence="3 4">MQZ13P-4</strain>
    </source>
</reference>
<evidence type="ECO:0000259" key="2">
    <source>
        <dbReference type="PROSITE" id="PS50995"/>
    </source>
</evidence>
<keyword evidence="4" id="KW-1185">Reference proteome</keyword>
<dbReference type="EMBL" id="JAFMPY010000011">
    <property type="protein sequence ID" value="MBO0904435.1"/>
    <property type="molecule type" value="Genomic_DNA"/>
</dbReference>
<protein>
    <submittedName>
        <fullName evidence="3">Winged helix-turn-helix transcriptional regulator</fullName>
    </submittedName>
</protein>
<evidence type="ECO:0000313" key="4">
    <source>
        <dbReference type="Proteomes" id="UP000664288"/>
    </source>
</evidence>
<dbReference type="Gene3D" id="1.10.10.10">
    <property type="entry name" value="Winged helix-like DNA-binding domain superfamily/Winged helix DNA-binding domain"/>
    <property type="match status" value="1"/>
</dbReference>
<dbReference type="PRINTS" id="PR00598">
    <property type="entry name" value="HTHMARR"/>
</dbReference>
<dbReference type="InterPro" id="IPR039422">
    <property type="entry name" value="MarR/SlyA-like"/>
</dbReference>
<evidence type="ECO:0000256" key="1">
    <source>
        <dbReference type="SAM" id="MobiDB-lite"/>
    </source>
</evidence>
<dbReference type="SUPFAM" id="SSF46785">
    <property type="entry name" value="Winged helix' DNA-binding domain"/>
    <property type="match status" value="1"/>
</dbReference>
<feature type="region of interest" description="Disordered" evidence="1">
    <location>
        <begin position="1"/>
        <end position="28"/>
    </location>
</feature>
<gene>
    <name evidence="3" type="ORF">J1C47_12365</name>
</gene>
<accession>A0ABS3J5L5</accession>
<sequence length="179" mass="18678">MSALVKPAPKPEAGPQPGAGGRDLATGAEAEAETAAAVPLALGPLEESLGFHLRLAQIEAFDAFFAAFAEDGLQPGLLSVLITIGENPGVRQGVLANALKIKRSHMAKIVQGFDAAGLVDRRVPADDRRAVELTLTPAGRGRVAAAMPKFRTHETLSASRLSAAERRTLLDLLRKLSGG</sequence>
<dbReference type="PANTHER" id="PTHR33164">
    <property type="entry name" value="TRANSCRIPTIONAL REGULATOR, MARR FAMILY"/>
    <property type="match status" value="1"/>
</dbReference>
<dbReference type="PANTHER" id="PTHR33164:SF43">
    <property type="entry name" value="HTH-TYPE TRANSCRIPTIONAL REPRESSOR YETL"/>
    <property type="match status" value="1"/>
</dbReference>
<comment type="caution">
    <text evidence="3">The sequence shown here is derived from an EMBL/GenBank/DDBJ whole genome shotgun (WGS) entry which is preliminary data.</text>
</comment>
<organism evidence="3 4">
    <name type="scientific">Jiella sonneratiae</name>
    <dbReference type="NCBI Taxonomy" id="2816856"/>
    <lineage>
        <taxon>Bacteria</taxon>
        <taxon>Pseudomonadati</taxon>
        <taxon>Pseudomonadota</taxon>
        <taxon>Alphaproteobacteria</taxon>
        <taxon>Hyphomicrobiales</taxon>
        <taxon>Aurantimonadaceae</taxon>
        <taxon>Jiella</taxon>
    </lineage>
</organism>
<dbReference type="InterPro" id="IPR036388">
    <property type="entry name" value="WH-like_DNA-bd_sf"/>
</dbReference>
<dbReference type="Proteomes" id="UP000664288">
    <property type="component" value="Unassembled WGS sequence"/>
</dbReference>